<evidence type="ECO:0000259" key="5">
    <source>
        <dbReference type="PROSITE" id="PS50222"/>
    </source>
</evidence>
<dbReference type="CDD" id="cd00051">
    <property type="entry name" value="EFh"/>
    <property type="match status" value="1"/>
</dbReference>
<dbReference type="PANTHER" id="PTHR10891">
    <property type="entry name" value="EF-HAND CALCIUM-BINDING DOMAIN CONTAINING PROTEIN"/>
    <property type="match status" value="1"/>
</dbReference>
<dbReference type="AlphaFoldDB" id="A0A2G2XCJ1"/>
<dbReference type="GO" id="GO:0005509">
    <property type="term" value="F:calcium ion binding"/>
    <property type="evidence" value="ECO:0007669"/>
    <property type="project" value="InterPro"/>
</dbReference>
<protein>
    <recommendedName>
        <fullName evidence="5">EF-hand domain-containing protein</fullName>
    </recommendedName>
</protein>
<keyword evidence="3" id="KW-0106">Calcium</keyword>
<proteinExistence type="predicted"/>
<dbReference type="InterPro" id="IPR002048">
    <property type="entry name" value="EF_hand_dom"/>
</dbReference>
<evidence type="ECO:0000313" key="7">
    <source>
        <dbReference type="Proteomes" id="UP000224567"/>
    </source>
</evidence>
<feature type="domain" description="EF-hand" evidence="5">
    <location>
        <begin position="172"/>
        <end position="201"/>
    </location>
</feature>
<evidence type="ECO:0000256" key="4">
    <source>
        <dbReference type="SAM" id="Phobius"/>
    </source>
</evidence>
<evidence type="ECO:0000256" key="1">
    <source>
        <dbReference type="ARBA" id="ARBA00022723"/>
    </source>
</evidence>
<dbReference type="PROSITE" id="PS50222">
    <property type="entry name" value="EF_HAND_2"/>
    <property type="match status" value="2"/>
</dbReference>
<keyword evidence="1" id="KW-0479">Metal-binding</keyword>
<organism evidence="6 7">
    <name type="scientific">Capsicum baccatum</name>
    <name type="common">Peruvian pepper</name>
    <dbReference type="NCBI Taxonomy" id="33114"/>
    <lineage>
        <taxon>Eukaryota</taxon>
        <taxon>Viridiplantae</taxon>
        <taxon>Streptophyta</taxon>
        <taxon>Embryophyta</taxon>
        <taxon>Tracheophyta</taxon>
        <taxon>Spermatophyta</taxon>
        <taxon>Magnoliopsida</taxon>
        <taxon>eudicotyledons</taxon>
        <taxon>Gunneridae</taxon>
        <taxon>Pentapetalae</taxon>
        <taxon>asterids</taxon>
        <taxon>lamiids</taxon>
        <taxon>Solanales</taxon>
        <taxon>Solanaceae</taxon>
        <taxon>Solanoideae</taxon>
        <taxon>Capsiceae</taxon>
        <taxon>Capsicum</taxon>
    </lineage>
</organism>
<evidence type="ECO:0000256" key="2">
    <source>
        <dbReference type="ARBA" id="ARBA00022737"/>
    </source>
</evidence>
<name>A0A2G2XCJ1_CAPBA</name>
<dbReference type="PROSITE" id="PS00018">
    <property type="entry name" value="EF_HAND_1"/>
    <property type="match status" value="2"/>
</dbReference>
<feature type="domain" description="EF-hand" evidence="5">
    <location>
        <begin position="134"/>
        <end position="169"/>
    </location>
</feature>
<dbReference type="InterPro" id="IPR011992">
    <property type="entry name" value="EF-hand-dom_pair"/>
</dbReference>
<accession>A0A2G2XCJ1</accession>
<keyword evidence="4" id="KW-0812">Transmembrane</keyword>
<dbReference type="Gene3D" id="1.10.238.10">
    <property type="entry name" value="EF-hand"/>
    <property type="match status" value="1"/>
</dbReference>
<dbReference type="SUPFAM" id="SSF47473">
    <property type="entry name" value="EF-hand"/>
    <property type="match status" value="1"/>
</dbReference>
<keyword evidence="4" id="KW-0472">Membrane</keyword>
<evidence type="ECO:0000256" key="3">
    <source>
        <dbReference type="ARBA" id="ARBA00022837"/>
    </source>
</evidence>
<keyword evidence="7" id="KW-1185">Reference proteome</keyword>
<dbReference type="Proteomes" id="UP000224567">
    <property type="component" value="Unassembled WGS sequence"/>
</dbReference>
<sequence>MTASSYLNRFSIKKLPVTTTVPLPLVIHGLVGFVLLYIIFDWGRKFLNFLSYSQKSKHGSSEKGKHISHNVPYLLVDGHLCRDEVETTMSKLGIFCNPEGEKLHHEWLDSDNFTDLFEAEKEEEEYDDNNSNNNIMEELGDAFNVYDENRDGFIDEMELQKVLLALGLKEAAELENCRKMILAFDQNGDGKIDFAEFVEMI</sequence>
<dbReference type="Pfam" id="PF13499">
    <property type="entry name" value="EF-hand_7"/>
    <property type="match status" value="1"/>
</dbReference>
<dbReference type="InterPro" id="IPR018247">
    <property type="entry name" value="EF_Hand_1_Ca_BS"/>
</dbReference>
<evidence type="ECO:0000313" key="6">
    <source>
        <dbReference type="EMBL" id="PHT55190.1"/>
    </source>
</evidence>
<dbReference type="OrthoDB" id="26525at2759"/>
<dbReference type="InterPro" id="IPR039647">
    <property type="entry name" value="EF_hand_pair_protein_CML-like"/>
</dbReference>
<dbReference type="STRING" id="33114.A0A2G2XCJ1"/>
<dbReference type="SMART" id="SM00054">
    <property type="entry name" value="EFh"/>
    <property type="match status" value="2"/>
</dbReference>
<reference evidence="6 7" key="1">
    <citation type="journal article" date="2017" name="Genome Biol.">
        <title>New reference genome sequences of hot pepper reveal the massive evolution of plant disease-resistance genes by retroduplication.</title>
        <authorList>
            <person name="Kim S."/>
            <person name="Park J."/>
            <person name="Yeom S.I."/>
            <person name="Kim Y.M."/>
            <person name="Seo E."/>
            <person name="Kim K.T."/>
            <person name="Kim M.S."/>
            <person name="Lee J.M."/>
            <person name="Cheong K."/>
            <person name="Shin H.S."/>
            <person name="Kim S.B."/>
            <person name="Han K."/>
            <person name="Lee J."/>
            <person name="Park M."/>
            <person name="Lee H.A."/>
            <person name="Lee H.Y."/>
            <person name="Lee Y."/>
            <person name="Oh S."/>
            <person name="Lee J.H."/>
            <person name="Choi E."/>
            <person name="Choi E."/>
            <person name="Lee S.E."/>
            <person name="Jeon J."/>
            <person name="Kim H."/>
            <person name="Choi G."/>
            <person name="Song H."/>
            <person name="Lee J."/>
            <person name="Lee S.C."/>
            <person name="Kwon J.K."/>
            <person name="Lee H.Y."/>
            <person name="Koo N."/>
            <person name="Hong Y."/>
            <person name="Kim R.W."/>
            <person name="Kang W.H."/>
            <person name="Huh J.H."/>
            <person name="Kang B.C."/>
            <person name="Yang T.J."/>
            <person name="Lee Y.H."/>
            <person name="Bennetzen J.L."/>
            <person name="Choi D."/>
        </authorList>
    </citation>
    <scope>NUCLEOTIDE SEQUENCE [LARGE SCALE GENOMIC DNA]</scope>
    <source>
        <strain evidence="7">cv. PBC81</strain>
    </source>
</reference>
<gene>
    <name evidence="6" type="ORF">CQW23_03676</name>
</gene>
<keyword evidence="2" id="KW-0677">Repeat</keyword>
<keyword evidence="4" id="KW-1133">Transmembrane helix</keyword>
<feature type="transmembrane region" description="Helical" evidence="4">
    <location>
        <begin position="20"/>
        <end position="40"/>
    </location>
</feature>
<comment type="caution">
    <text evidence="6">The sequence shown here is derived from an EMBL/GenBank/DDBJ whole genome shotgun (WGS) entry which is preliminary data.</text>
</comment>
<reference evidence="7" key="2">
    <citation type="journal article" date="2017" name="J. Anim. Genet.">
        <title>Multiple reference genome sequences of hot pepper reveal the massive evolution of plant disease resistance genes by retroduplication.</title>
        <authorList>
            <person name="Kim S."/>
            <person name="Park J."/>
            <person name="Yeom S.-I."/>
            <person name="Kim Y.-M."/>
            <person name="Seo E."/>
            <person name="Kim K.-T."/>
            <person name="Kim M.-S."/>
            <person name="Lee J.M."/>
            <person name="Cheong K."/>
            <person name="Shin H.-S."/>
            <person name="Kim S.-B."/>
            <person name="Han K."/>
            <person name="Lee J."/>
            <person name="Park M."/>
            <person name="Lee H.-A."/>
            <person name="Lee H.-Y."/>
            <person name="Lee Y."/>
            <person name="Oh S."/>
            <person name="Lee J.H."/>
            <person name="Choi E."/>
            <person name="Choi E."/>
            <person name="Lee S.E."/>
            <person name="Jeon J."/>
            <person name="Kim H."/>
            <person name="Choi G."/>
            <person name="Song H."/>
            <person name="Lee J."/>
            <person name="Lee S.-C."/>
            <person name="Kwon J.-K."/>
            <person name="Lee H.-Y."/>
            <person name="Koo N."/>
            <person name="Hong Y."/>
            <person name="Kim R.W."/>
            <person name="Kang W.-H."/>
            <person name="Huh J.H."/>
            <person name="Kang B.-C."/>
            <person name="Yang T.-J."/>
            <person name="Lee Y.-H."/>
            <person name="Bennetzen J.L."/>
            <person name="Choi D."/>
        </authorList>
    </citation>
    <scope>NUCLEOTIDE SEQUENCE [LARGE SCALE GENOMIC DNA]</scope>
    <source>
        <strain evidence="7">cv. PBC81</strain>
    </source>
</reference>
<dbReference type="EMBL" id="MLFT02000002">
    <property type="protein sequence ID" value="PHT55190.1"/>
    <property type="molecule type" value="Genomic_DNA"/>
</dbReference>